<dbReference type="InterPro" id="IPR050951">
    <property type="entry name" value="Retrovirus_Pol_polyprotein"/>
</dbReference>
<evidence type="ECO:0000313" key="6">
    <source>
        <dbReference type="Proteomes" id="UP000078561"/>
    </source>
</evidence>
<dbReference type="SUPFAM" id="SSF56672">
    <property type="entry name" value="DNA/RNA polymerases"/>
    <property type="match status" value="1"/>
</dbReference>
<dbReference type="Proteomes" id="UP000078561">
    <property type="component" value="Unassembled WGS sequence"/>
</dbReference>
<dbReference type="InterPro" id="IPR041577">
    <property type="entry name" value="RT_RNaseH_2"/>
</dbReference>
<name>A0A163IYJ4_ABSGL</name>
<reference evidence="5" key="1">
    <citation type="submission" date="2016-04" db="EMBL/GenBank/DDBJ databases">
        <authorList>
            <person name="Evans L.H."/>
            <person name="Alamgir A."/>
            <person name="Owens N."/>
            <person name="Weber N.D."/>
            <person name="Virtaneva K."/>
            <person name="Barbian K."/>
            <person name="Babar A."/>
            <person name="Rosenke K."/>
        </authorList>
    </citation>
    <scope>NUCLEOTIDE SEQUENCE [LARGE SCALE GENOMIC DNA]</scope>
    <source>
        <strain evidence="5">CBS 101.48</strain>
    </source>
</reference>
<keyword evidence="1" id="KW-0511">Multifunctional enzyme</keyword>
<dbReference type="EMBL" id="LT550653">
    <property type="protein sequence ID" value="SAL96072.1"/>
    <property type="molecule type" value="Genomic_DNA"/>
</dbReference>
<dbReference type="InterPro" id="IPR000477">
    <property type="entry name" value="RT_dom"/>
</dbReference>
<dbReference type="InParanoid" id="A0A163IYJ4"/>
<dbReference type="GO" id="GO:0003824">
    <property type="term" value="F:catalytic activity"/>
    <property type="evidence" value="ECO:0007669"/>
    <property type="project" value="UniProtKB-KW"/>
</dbReference>
<dbReference type="STRING" id="4829.A0A163IYJ4"/>
<dbReference type="InterPro" id="IPR043128">
    <property type="entry name" value="Rev_trsase/Diguanyl_cyclase"/>
</dbReference>
<dbReference type="OrthoDB" id="2248871at2759"/>
<evidence type="ECO:0000256" key="1">
    <source>
        <dbReference type="ARBA" id="ARBA00023268"/>
    </source>
</evidence>
<feature type="domain" description="Reverse transcriptase/retrotransposon-derived protein RNase H-like" evidence="4">
    <location>
        <begin position="250"/>
        <end position="312"/>
    </location>
</feature>
<dbReference type="Pfam" id="PF00078">
    <property type="entry name" value="RVT_1"/>
    <property type="match status" value="1"/>
</dbReference>
<dbReference type="Gene3D" id="3.30.70.270">
    <property type="match status" value="2"/>
</dbReference>
<evidence type="ECO:0000256" key="2">
    <source>
        <dbReference type="SAM" id="MobiDB-lite"/>
    </source>
</evidence>
<gene>
    <name evidence="5" type="primary">ABSGL_01440.1 scaffold 1580</name>
</gene>
<evidence type="ECO:0000259" key="4">
    <source>
        <dbReference type="Pfam" id="PF17919"/>
    </source>
</evidence>
<evidence type="ECO:0008006" key="7">
    <source>
        <dbReference type="Google" id="ProtNLM"/>
    </source>
</evidence>
<evidence type="ECO:0000313" key="5">
    <source>
        <dbReference type="EMBL" id="SAL96072.1"/>
    </source>
</evidence>
<dbReference type="PANTHER" id="PTHR37984:SF5">
    <property type="entry name" value="PROTEIN NYNRIN-LIKE"/>
    <property type="match status" value="1"/>
</dbReference>
<dbReference type="FunFam" id="3.30.70.270:FF:000020">
    <property type="entry name" value="Transposon Tf2-6 polyprotein-like Protein"/>
    <property type="match status" value="1"/>
</dbReference>
<proteinExistence type="predicted"/>
<organism evidence="5">
    <name type="scientific">Absidia glauca</name>
    <name type="common">Pin mould</name>
    <dbReference type="NCBI Taxonomy" id="4829"/>
    <lineage>
        <taxon>Eukaryota</taxon>
        <taxon>Fungi</taxon>
        <taxon>Fungi incertae sedis</taxon>
        <taxon>Mucoromycota</taxon>
        <taxon>Mucoromycotina</taxon>
        <taxon>Mucoromycetes</taxon>
        <taxon>Mucorales</taxon>
        <taxon>Cunninghamellaceae</taxon>
        <taxon>Absidia</taxon>
    </lineage>
</organism>
<dbReference type="AlphaFoldDB" id="A0A163IYJ4"/>
<dbReference type="InterPro" id="IPR043502">
    <property type="entry name" value="DNA/RNA_pol_sf"/>
</dbReference>
<feature type="compositionally biased region" description="Basic residues" evidence="2">
    <location>
        <begin position="16"/>
        <end position="28"/>
    </location>
</feature>
<accession>A0A163IYJ4</accession>
<feature type="region of interest" description="Disordered" evidence="2">
    <location>
        <begin position="1"/>
        <end position="34"/>
    </location>
</feature>
<feature type="domain" description="Reverse transcriptase" evidence="3">
    <location>
        <begin position="131"/>
        <end position="184"/>
    </location>
</feature>
<dbReference type="PANTHER" id="PTHR37984">
    <property type="entry name" value="PROTEIN CBG26694"/>
    <property type="match status" value="1"/>
</dbReference>
<keyword evidence="6" id="KW-1185">Reference proteome</keyword>
<evidence type="ECO:0000259" key="3">
    <source>
        <dbReference type="Pfam" id="PF00078"/>
    </source>
</evidence>
<sequence>MRRARQHKADKQERHHPYKQKAQQRGKAKMISNKSSNPCTRCGRQYFEGHACNCQYCKKAWTPGHTCKEYLQAKSDKYLSRMATLHAETAMQDVDEEDLECKSAHEKRKLEECTLTRDSFIVPIILKDIDHATSFIDDIVVFSQDINEHATHVQSVIEKLTELFLILNPDKCHFAQRSVNLLGFCVSDQGLTLDTRKVTNVQSWPRPQTGNEIEKFLGVINYFRNHIPMISNLTAPLDKLRKHKSLKNDWDDLCETAFVEKLKRILTCTPVLKYPKVNEPYYVATDASDVGIGAVLFQMIENKIQHIGFFAR</sequence>
<dbReference type="Pfam" id="PF17919">
    <property type="entry name" value="RT_RNaseH_2"/>
    <property type="match status" value="1"/>
</dbReference>
<protein>
    <recommendedName>
        <fullName evidence="7">Reverse transcriptase/retrotransposon-derived protein RNase H-like domain-containing protein</fullName>
    </recommendedName>
</protein>